<gene>
    <name evidence="2" type="ORF">E6C27_scaffold25G001480</name>
</gene>
<dbReference type="CDD" id="cd01647">
    <property type="entry name" value="RT_LTR"/>
    <property type="match status" value="1"/>
</dbReference>
<dbReference type="PANTHER" id="PTHR48475">
    <property type="entry name" value="RIBONUCLEASE H"/>
    <property type="match status" value="1"/>
</dbReference>
<dbReference type="InterPro" id="IPR036397">
    <property type="entry name" value="RNaseH_sf"/>
</dbReference>
<dbReference type="InterPro" id="IPR043128">
    <property type="entry name" value="Rev_trsase/Diguanyl_cyclase"/>
</dbReference>
<accession>A0A5A7VLF5</accession>
<dbReference type="InterPro" id="IPR043502">
    <property type="entry name" value="DNA/RNA_pol_sf"/>
</dbReference>
<dbReference type="GO" id="GO:0003676">
    <property type="term" value="F:nucleic acid binding"/>
    <property type="evidence" value="ECO:0007669"/>
    <property type="project" value="InterPro"/>
</dbReference>
<feature type="domain" description="Reverse transcriptase" evidence="1">
    <location>
        <begin position="3"/>
        <end position="73"/>
    </location>
</feature>
<dbReference type="Gene3D" id="3.30.420.10">
    <property type="entry name" value="Ribonuclease H-like superfamily/Ribonuclease H"/>
    <property type="match status" value="2"/>
</dbReference>
<organism evidence="2 3">
    <name type="scientific">Cucumis melo var. makuwa</name>
    <name type="common">Oriental melon</name>
    <dbReference type="NCBI Taxonomy" id="1194695"/>
    <lineage>
        <taxon>Eukaryota</taxon>
        <taxon>Viridiplantae</taxon>
        <taxon>Streptophyta</taxon>
        <taxon>Embryophyta</taxon>
        <taxon>Tracheophyta</taxon>
        <taxon>Spermatophyta</taxon>
        <taxon>Magnoliopsida</taxon>
        <taxon>eudicotyledons</taxon>
        <taxon>Gunneridae</taxon>
        <taxon>Pentapetalae</taxon>
        <taxon>rosids</taxon>
        <taxon>fabids</taxon>
        <taxon>Cucurbitales</taxon>
        <taxon>Cucurbitaceae</taxon>
        <taxon>Benincaseae</taxon>
        <taxon>Cucumis</taxon>
    </lineage>
</organism>
<name>A0A5A7VLF5_CUCMM</name>
<evidence type="ECO:0000313" key="3">
    <source>
        <dbReference type="Proteomes" id="UP000321393"/>
    </source>
</evidence>
<dbReference type="AlphaFoldDB" id="A0A5A7VLF5"/>
<dbReference type="Proteomes" id="UP000321393">
    <property type="component" value="Unassembled WGS sequence"/>
</dbReference>
<protein>
    <recommendedName>
        <fullName evidence="1">Reverse transcriptase domain-containing protein</fullName>
    </recommendedName>
</protein>
<dbReference type="InterPro" id="IPR000477">
    <property type="entry name" value="RT_dom"/>
</dbReference>
<sequence length="473" mass="54698">MVDATTGHEALSFMDGSSGYNQIRMTLSDEEMAVFRTPKGIYCYKVMPFGLKNDGASYQRAMQKVFDDMLHKLRMNPLKYAFNVTSRKFLGFIVRHREIEIDQSKIDVIQKMPRPKRKVSRRIVGARGQEGKGTCSLLSKYNLSWVKVNYSPIEKMCLALFFAIDKLRHYMQAFTVHLVAKVDPINAKKWCGDRHRPHSPEKYMLPYSFAFVELCSNNVAEYQALIIGLQMALEIGVSLTLRRIVYYWPKMVQDSMYAKKCEACQYHANFIHQPLEPLLPTVASWSFEAWGLDLVGPITPKSSAEHSYILAATDYFSKWVEAISLREVKKENVANFIRIHIIYRYAVNDLAEAFNKTLCNLLKKIVSKSKRDWQERIGEALWAYRTTHRTPIGVTPYSLVYSVEVVLPLEREISSLRMAVQEELTTEDNVKLRLQELEALDEKRLEAQQALECYQARMSKAFDKHVKAFDKHV</sequence>
<evidence type="ECO:0000313" key="2">
    <source>
        <dbReference type="EMBL" id="KAA0066575.1"/>
    </source>
</evidence>
<comment type="caution">
    <text evidence="2">The sequence shown here is derived from an EMBL/GenBank/DDBJ whole genome shotgun (WGS) entry which is preliminary data.</text>
</comment>
<reference evidence="2 3" key="1">
    <citation type="submission" date="2019-08" db="EMBL/GenBank/DDBJ databases">
        <title>Draft genome sequences of two oriental melons (Cucumis melo L. var makuwa).</title>
        <authorList>
            <person name="Kwon S.-Y."/>
        </authorList>
    </citation>
    <scope>NUCLEOTIDE SEQUENCE [LARGE SCALE GENOMIC DNA]</scope>
    <source>
        <strain evidence="3">cv. SW 3</strain>
        <tissue evidence="2">Leaf</tissue>
    </source>
</reference>
<evidence type="ECO:0000259" key="1">
    <source>
        <dbReference type="Pfam" id="PF00078"/>
    </source>
</evidence>
<dbReference type="InterPro" id="IPR012337">
    <property type="entry name" value="RNaseH-like_sf"/>
</dbReference>
<dbReference type="OrthoDB" id="6752380at2759"/>
<dbReference type="EMBL" id="SSTE01000887">
    <property type="protein sequence ID" value="KAA0066575.1"/>
    <property type="molecule type" value="Genomic_DNA"/>
</dbReference>
<dbReference type="SUPFAM" id="SSF53098">
    <property type="entry name" value="Ribonuclease H-like"/>
    <property type="match status" value="2"/>
</dbReference>
<dbReference type="Gene3D" id="3.30.70.270">
    <property type="match status" value="1"/>
</dbReference>
<dbReference type="Pfam" id="PF00078">
    <property type="entry name" value="RVT_1"/>
    <property type="match status" value="1"/>
</dbReference>
<dbReference type="SUPFAM" id="SSF56672">
    <property type="entry name" value="DNA/RNA polymerases"/>
    <property type="match status" value="1"/>
</dbReference>
<dbReference type="PANTHER" id="PTHR48475:SF1">
    <property type="entry name" value="RNASE H TYPE-1 DOMAIN-CONTAINING PROTEIN"/>
    <property type="match status" value="1"/>
</dbReference>
<proteinExistence type="predicted"/>